<feature type="compositionally biased region" description="Polar residues" evidence="1">
    <location>
        <begin position="1"/>
        <end position="13"/>
    </location>
</feature>
<comment type="caution">
    <text evidence="3">The sequence shown here is derived from an EMBL/GenBank/DDBJ whole genome shotgun (WGS) entry which is preliminary data.</text>
</comment>
<feature type="region of interest" description="Disordered" evidence="1">
    <location>
        <begin position="169"/>
        <end position="261"/>
    </location>
</feature>
<feature type="region of interest" description="Disordered" evidence="1">
    <location>
        <begin position="1"/>
        <end position="29"/>
    </location>
</feature>
<name>A0AAN7SXS6_9EURO</name>
<accession>A0AAN7SXS6</accession>
<evidence type="ECO:0000256" key="2">
    <source>
        <dbReference type="SAM" id="Phobius"/>
    </source>
</evidence>
<dbReference type="Proteomes" id="UP001309876">
    <property type="component" value="Unassembled WGS sequence"/>
</dbReference>
<feature type="transmembrane region" description="Helical" evidence="2">
    <location>
        <begin position="36"/>
        <end position="57"/>
    </location>
</feature>
<organism evidence="3 4">
    <name type="scientific">Lithohypha guttulata</name>
    <dbReference type="NCBI Taxonomy" id="1690604"/>
    <lineage>
        <taxon>Eukaryota</taxon>
        <taxon>Fungi</taxon>
        <taxon>Dikarya</taxon>
        <taxon>Ascomycota</taxon>
        <taxon>Pezizomycotina</taxon>
        <taxon>Eurotiomycetes</taxon>
        <taxon>Chaetothyriomycetidae</taxon>
        <taxon>Chaetothyriales</taxon>
        <taxon>Trichomeriaceae</taxon>
        <taxon>Lithohypha</taxon>
    </lineage>
</organism>
<protein>
    <submittedName>
        <fullName evidence="3">Uncharacterized protein</fullName>
    </submittedName>
</protein>
<feature type="compositionally biased region" description="Polar residues" evidence="1">
    <location>
        <begin position="282"/>
        <end position="312"/>
    </location>
</feature>
<reference evidence="3 4" key="1">
    <citation type="submission" date="2023-08" db="EMBL/GenBank/DDBJ databases">
        <title>Black Yeasts Isolated from many extreme environments.</title>
        <authorList>
            <person name="Coleine C."/>
            <person name="Stajich J.E."/>
            <person name="Selbmann L."/>
        </authorList>
    </citation>
    <scope>NUCLEOTIDE SEQUENCE [LARGE SCALE GENOMIC DNA]</scope>
    <source>
        <strain evidence="3 4">CCFEE 5910</strain>
    </source>
</reference>
<evidence type="ECO:0000313" key="3">
    <source>
        <dbReference type="EMBL" id="KAK5084381.1"/>
    </source>
</evidence>
<keyword evidence="2" id="KW-1133">Transmembrane helix</keyword>
<feature type="compositionally biased region" description="Low complexity" evidence="1">
    <location>
        <begin position="14"/>
        <end position="26"/>
    </location>
</feature>
<keyword evidence="2" id="KW-0812">Transmembrane</keyword>
<sequence>MVASFLTPSSSRNTTSSGTPSPATPSQHHAGHSPPLLLLLIIIVLVPLSFMGTFLLYRRYCPGHYAKTDKYCPFRATARWIANLPFVAAWRARRERNKGIRDRQREYMYRRKNTWDGNDKTTSKKSEEQTAAERDEWLRQDMIEHYGGASRSGNIGDIPLKDIESKQVPNVPLLSPTGSAPPAYRSSVETAGPSTPLRPMHSKPSLNALEHVPAPSNSLAAGPTSPGAQQSTPGILTGGHIRGPANIPISPTNPDHTQKPTLRDMIRAQREKLLREEAAARSESSFGSYSNQNTKVSEAHIQNGSGNDNGNEVWTDVHLGDASGEAGPSRRGGGWDDGMERYAHVPPVPPKSPDRFR</sequence>
<evidence type="ECO:0000256" key="1">
    <source>
        <dbReference type="SAM" id="MobiDB-lite"/>
    </source>
</evidence>
<keyword evidence="2" id="KW-0472">Membrane</keyword>
<dbReference type="AlphaFoldDB" id="A0AAN7SXS6"/>
<evidence type="ECO:0000313" key="4">
    <source>
        <dbReference type="Proteomes" id="UP001309876"/>
    </source>
</evidence>
<dbReference type="EMBL" id="JAVRRJ010000005">
    <property type="protein sequence ID" value="KAK5084381.1"/>
    <property type="molecule type" value="Genomic_DNA"/>
</dbReference>
<proteinExistence type="predicted"/>
<feature type="region of interest" description="Disordered" evidence="1">
    <location>
        <begin position="276"/>
        <end position="357"/>
    </location>
</feature>
<gene>
    <name evidence="3" type="ORF">LTR05_005457</name>
</gene>
<keyword evidence="4" id="KW-1185">Reference proteome</keyword>